<dbReference type="AlphaFoldDB" id="A0A667YBL2"/>
<evidence type="ECO:0000256" key="6">
    <source>
        <dbReference type="SAM" id="Coils"/>
    </source>
</evidence>
<dbReference type="Pfam" id="PF05485">
    <property type="entry name" value="THAP"/>
    <property type="match status" value="1"/>
</dbReference>
<proteinExistence type="predicted"/>
<protein>
    <recommendedName>
        <fullName evidence="7">THAP-type domain-containing protein</fullName>
    </recommendedName>
</protein>
<dbReference type="InParanoid" id="A0A667YBL2"/>
<keyword evidence="6" id="KW-0175">Coiled coil</keyword>
<keyword evidence="1" id="KW-0479">Metal-binding</keyword>
<reference evidence="8" key="2">
    <citation type="submission" date="2025-08" db="UniProtKB">
        <authorList>
            <consortium name="Ensembl"/>
        </authorList>
    </citation>
    <scope>IDENTIFICATION</scope>
</reference>
<keyword evidence="9" id="KW-1185">Reference proteome</keyword>
<dbReference type="Ensembl" id="ENSMMDT00005024467.1">
    <property type="protein sequence ID" value="ENSMMDP00005023953.1"/>
    <property type="gene ID" value="ENSMMDG00005011553.1"/>
</dbReference>
<evidence type="ECO:0000259" key="7">
    <source>
        <dbReference type="PROSITE" id="PS50950"/>
    </source>
</evidence>
<reference evidence="8" key="1">
    <citation type="submission" date="2019-06" db="EMBL/GenBank/DDBJ databases">
        <authorList>
            <consortium name="Wellcome Sanger Institute Data Sharing"/>
        </authorList>
    </citation>
    <scope>NUCLEOTIDE SEQUENCE [LARGE SCALE GENOMIC DNA]</scope>
</reference>
<dbReference type="Proteomes" id="UP000472263">
    <property type="component" value="Chromosome 24"/>
</dbReference>
<dbReference type="PANTHER" id="PTHR47696">
    <property type="entry name" value="THAP DOMAIN-CONTAINING PROTEIN 2"/>
    <property type="match status" value="1"/>
</dbReference>
<dbReference type="GO" id="GO:0008270">
    <property type="term" value="F:zinc ion binding"/>
    <property type="evidence" value="ECO:0007669"/>
    <property type="project" value="UniProtKB-KW"/>
</dbReference>
<dbReference type="SMART" id="SM00980">
    <property type="entry name" value="THAP"/>
    <property type="match status" value="1"/>
</dbReference>
<feature type="coiled-coil region" evidence="6">
    <location>
        <begin position="123"/>
        <end position="150"/>
    </location>
</feature>
<keyword evidence="2 5" id="KW-0863">Zinc-finger</keyword>
<dbReference type="PROSITE" id="PS50950">
    <property type="entry name" value="ZF_THAP"/>
    <property type="match status" value="1"/>
</dbReference>
<dbReference type="InterPro" id="IPR006612">
    <property type="entry name" value="THAP_Znf"/>
</dbReference>
<dbReference type="SUPFAM" id="SSF57716">
    <property type="entry name" value="Glucocorticoid receptor-like (DNA-binding domain)"/>
    <property type="match status" value="1"/>
</dbReference>
<evidence type="ECO:0000256" key="3">
    <source>
        <dbReference type="ARBA" id="ARBA00022833"/>
    </source>
</evidence>
<evidence type="ECO:0000313" key="8">
    <source>
        <dbReference type="Ensembl" id="ENSMMDP00005023953.1"/>
    </source>
</evidence>
<name>A0A667YBL2_9TELE</name>
<evidence type="ECO:0000256" key="4">
    <source>
        <dbReference type="ARBA" id="ARBA00023125"/>
    </source>
</evidence>
<evidence type="ECO:0000313" key="9">
    <source>
        <dbReference type="Proteomes" id="UP000472263"/>
    </source>
</evidence>
<evidence type="ECO:0000256" key="5">
    <source>
        <dbReference type="PROSITE-ProRule" id="PRU00309"/>
    </source>
</evidence>
<dbReference type="SMART" id="SM00692">
    <property type="entry name" value="DM3"/>
    <property type="match status" value="1"/>
</dbReference>
<accession>A0A667YBL2</accession>
<keyword evidence="4 5" id="KW-0238">DNA-binding</keyword>
<dbReference type="InterPro" id="IPR038441">
    <property type="entry name" value="THAP_Znf_sf"/>
</dbReference>
<feature type="domain" description="THAP-type" evidence="7">
    <location>
        <begin position="1"/>
        <end position="69"/>
    </location>
</feature>
<dbReference type="GO" id="GO:0003677">
    <property type="term" value="F:DNA binding"/>
    <property type="evidence" value="ECO:0007669"/>
    <property type="project" value="UniProtKB-UniRule"/>
</dbReference>
<dbReference type="Gene3D" id="6.20.210.20">
    <property type="entry name" value="THAP domain"/>
    <property type="match status" value="1"/>
</dbReference>
<dbReference type="GeneTree" id="ENSGT00940000177053"/>
<dbReference type="PANTHER" id="PTHR47696:SF1">
    <property type="entry name" value="THAP DOMAIN-CONTAINING PROTEIN 2"/>
    <property type="match status" value="1"/>
</dbReference>
<evidence type="ECO:0000256" key="2">
    <source>
        <dbReference type="ARBA" id="ARBA00022771"/>
    </source>
</evidence>
<sequence>AVNLSTSLLCAVSSHYNKEVSFHAFPVDAAIRAEWMQKIRRDDFNPTKNTRVCSRHFKRLKKGTVPVYFSWNGYKLPAPRPSVWERRPRAEFLAPESDSDSKMETEMAPDHAYCVVPPTGARASNLADENEALRRQIRELQQQLEVLKPRQHFGIERLSASDEDVHFYTRFTGVSWHFGD</sequence>
<organism evidence="8 9">
    <name type="scientific">Myripristis murdjan</name>
    <name type="common">pinecone soldierfish</name>
    <dbReference type="NCBI Taxonomy" id="586833"/>
    <lineage>
        <taxon>Eukaryota</taxon>
        <taxon>Metazoa</taxon>
        <taxon>Chordata</taxon>
        <taxon>Craniata</taxon>
        <taxon>Vertebrata</taxon>
        <taxon>Euteleostomi</taxon>
        <taxon>Actinopterygii</taxon>
        <taxon>Neopterygii</taxon>
        <taxon>Teleostei</taxon>
        <taxon>Neoteleostei</taxon>
        <taxon>Acanthomorphata</taxon>
        <taxon>Holocentriformes</taxon>
        <taxon>Holocentridae</taxon>
        <taxon>Myripristis</taxon>
    </lineage>
</organism>
<reference evidence="8" key="3">
    <citation type="submission" date="2025-09" db="UniProtKB">
        <authorList>
            <consortium name="Ensembl"/>
        </authorList>
    </citation>
    <scope>IDENTIFICATION</scope>
</reference>
<dbReference type="InterPro" id="IPR026521">
    <property type="entry name" value="THAP2"/>
</dbReference>
<evidence type="ECO:0000256" key="1">
    <source>
        <dbReference type="ARBA" id="ARBA00022723"/>
    </source>
</evidence>
<keyword evidence="3" id="KW-0862">Zinc</keyword>